<reference evidence="6" key="1">
    <citation type="submission" date="2022-11" db="EMBL/GenBank/DDBJ databases">
        <authorList>
            <person name="Morgan W.R."/>
            <person name="Tartar A."/>
        </authorList>
    </citation>
    <scope>NUCLEOTIDE SEQUENCE</scope>
    <source>
        <strain evidence="6">ARSEF 373</strain>
    </source>
</reference>
<gene>
    <name evidence="6" type="ORF">N0F65_009991</name>
</gene>
<proteinExistence type="predicted"/>
<dbReference type="InterPro" id="IPR018114">
    <property type="entry name" value="TRYPSIN_HIS"/>
</dbReference>
<dbReference type="Pfam" id="PF00089">
    <property type="entry name" value="Trypsin"/>
    <property type="match status" value="1"/>
</dbReference>
<dbReference type="InterPro" id="IPR001254">
    <property type="entry name" value="Trypsin_dom"/>
</dbReference>
<evidence type="ECO:0000256" key="3">
    <source>
        <dbReference type="ARBA" id="ARBA00023157"/>
    </source>
</evidence>
<sequence>MASVLSASIDDEPIEYELLSENTQSSSTSVTDSVALLTTDRSDASQFCVGLLVSPHALLTQASCLEAVSNISWVFFGSTPQAFYEYTKPTRKPIPSPNNSSMNATVIPRTTVIGGTGDEPAQGEVGHVNYWVPVVKTTLHGEYVSGKARWKDVALVQLARPWTMVPPLPLMAPVNAKDKTAFNTTNVTIGALEGYRLSLDYLSDAHAPKLLPIRLFRKVHGAMCEVATRERNVAIGLGNICVVASVVEERTVEDFSYSFLMLKGKLAAIVSCTGGRCQATDTHSFLLVAAVSGFIRTHAHGDTWEQPDMRIIGGGSVELQGFIAGLRKERTSENFCTGSLISPRFVLTAAHCVDKSAPPMCHPTKTENKFE</sequence>
<accession>A0AAV2ZES1</accession>
<dbReference type="InterPro" id="IPR009003">
    <property type="entry name" value="Peptidase_S1_PA"/>
</dbReference>
<dbReference type="PANTHER" id="PTHR24276:SF98">
    <property type="entry name" value="FI18310P1-RELATED"/>
    <property type="match status" value="1"/>
</dbReference>
<dbReference type="SUPFAM" id="SSF50494">
    <property type="entry name" value="Trypsin-like serine proteases"/>
    <property type="match status" value="2"/>
</dbReference>
<dbReference type="PANTHER" id="PTHR24276">
    <property type="entry name" value="POLYSERASE-RELATED"/>
    <property type="match status" value="1"/>
</dbReference>
<dbReference type="Proteomes" id="UP001146120">
    <property type="component" value="Unassembled WGS sequence"/>
</dbReference>
<evidence type="ECO:0000256" key="1">
    <source>
        <dbReference type="ARBA" id="ARBA00022729"/>
    </source>
</evidence>
<protein>
    <recommendedName>
        <fullName evidence="5">Peptidase S1 domain-containing protein</fullName>
    </recommendedName>
</protein>
<evidence type="ECO:0000313" key="7">
    <source>
        <dbReference type="Proteomes" id="UP001146120"/>
    </source>
</evidence>
<keyword evidence="7" id="KW-1185">Reference proteome</keyword>
<comment type="caution">
    <text evidence="6">The sequence shown here is derived from an EMBL/GenBank/DDBJ whole genome shotgun (WGS) entry which is preliminary data.</text>
</comment>
<reference evidence="6" key="2">
    <citation type="journal article" date="2023" name="Microbiol Resour">
        <title>Decontamination and Annotation of the Draft Genome Sequence of the Oomycete Lagenidium giganteum ARSEF 373.</title>
        <authorList>
            <person name="Morgan W.R."/>
            <person name="Tartar A."/>
        </authorList>
    </citation>
    <scope>NUCLEOTIDE SEQUENCE</scope>
    <source>
        <strain evidence="6">ARSEF 373</strain>
    </source>
</reference>
<keyword evidence="3" id="KW-1015">Disulfide bond</keyword>
<evidence type="ECO:0000256" key="4">
    <source>
        <dbReference type="ARBA" id="ARBA00023180"/>
    </source>
</evidence>
<evidence type="ECO:0000256" key="2">
    <source>
        <dbReference type="ARBA" id="ARBA00023026"/>
    </source>
</evidence>
<organism evidence="6 7">
    <name type="scientific">Lagenidium giganteum</name>
    <dbReference type="NCBI Taxonomy" id="4803"/>
    <lineage>
        <taxon>Eukaryota</taxon>
        <taxon>Sar</taxon>
        <taxon>Stramenopiles</taxon>
        <taxon>Oomycota</taxon>
        <taxon>Peronosporomycetes</taxon>
        <taxon>Pythiales</taxon>
        <taxon>Pythiaceae</taxon>
    </lineage>
</organism>
<evidence type="ECO:0000313" key="6">
    <source>
        <dbReference type="EMBL" id="DBA04395.1"/>
    </source>
</evidence>
<dbReference type="InterPro" id="IPR050430">
    <property type="entry name" value="Peptidase_S1"/>
</dbReference>
<keyword evidence="4" id="KW-0325">Glycoprotein</keyword>
<keyword evidence="2" id="KW-0843">Virulence</keyword>
<dbReference type="Gene3D" id="2.40.10.10">
    <property type="entry name" value="Trypsin-like serine proteases"/>
    <property type="match status" value="2"/>
</dbReference>
<dbReference type="AlphaFoldDB" id="A0AAV2ZES1"/>
<dbReference type="PROSITE" id="PS00134">
    <property type="entry name" value="TRYPSIN_HIS"/>
    <property type="match status" value="1"/>
</dbReference>
<dbReference type="EMBL" id="DAKRPA010000008">
    <property type="protein sequence ID" value="DBA04395.1"/>
    <property type="molecule type" value="Genomic_DNA"/>
</dbReference>
<keyword evidence="1" id="KW-0732">Signal</keyword>
<feature type="domain" description="Peptidase S1" evidence="5">
    <location>
        <begin position="322"/>
        <end position="355"/>
    </location>
</feature>
<dbReference type="GO" id="GO:0004252">
    <property type="term" value="F:serine-type endopeptidase activity"/>
    <property type="evidence" value="ECO:0007669"/>
    <property type="project" value="InterPro"/>
</dbReference>
<dbReference type="GO" id="GO:0006508">
    <property type="term" value="P:proteolysis"/>
    <property type="evidence" value="ECO:0007669"/>
    <property type="project" value="InterPro"/>
</dbReference>
<evidence type="ECO:0000259" key="5">
    <source>
        <dbReference type="Pfam" id="PF00089"/>
    </source>
</evidence>
<name>A0AAV2ZES1_9STRA</name>
<dbReference type="InterPro" id="IPR043504">
    <property type="entry name" value="Peptidase_S1_PA_chymotrypsin"/>
</dbReference>